<dbReference type="Pfam" id="PF12740">
    <property type="entry name" value="PETase"/>
    <property type="match status" value="1"/>
</dbReference>
<evidence type="ECO:0000256" key="1">
    <source>
        <dbReference type="SAM" id="MobiDB-lite"/>
    </source>
</evidence>
<protein>
    <submittedName>
        <fullName evidence="3">Putative hydrolase</fullName>
    </submittedName>
</protein>
<evidence type="ECO:0000259" key="2">
    <source>
        <dbReference type="Pfam" id="PF12740"/>
    </source>
</evidence>
<dbReference type="Gene3D" id="3.40.50.1820">
    <property type="entry name" value="alpha/beta hydrolase"/>
    <property type="match status" value="1"/>
</dbReference>
<feature type="domain" description="PET hydrolase/cutinase-like" evidence="2">
    <location>
        <begin position="104"/>
        <end position="306"/>
    </location>
</feature>
<dbReference type="PANTHER" id="PTHR33428:SF14">
    <property type="entry name" value="CARBOXYLESTERASE TYPE B DOMAIN-CONTAINING PROTEIN"/>
    <property type="match status" value="1"/>
</dbReference>
<dbReference type="InterPro" id="IPR029058">
    <property type="entry name" value="AB_hydrolase_fold"/>
</dbReference>
<evidence type="ECO:0000313" key="3">
    <source>
        <dbReference type="EMBL" id="GAB16863.1"/>
    </source>
</evidence>
<dbReference type="OrthoDB" id="4369024at2"/>
<feature type="region of interest" description="Disordered" evidence="1">
    <location>
        <begin position="1"/>
        <end position="34"/>
    </location>
</feature>
<dbReference type="AlphaFoldDB" id="H0QVI6"/>
<sequence length="342" mass="36768">MLVLVTTTAHAAPSSRYSPDPNTPPNSTGPGGVWPKTVQGNIHRMFTAAGPHAVKRSQNLHPCGEDVYGVVQKFGFWLAGGNDGEKMRCTSAFPHGLESPFGMMYYYPADLKTMAPAPVIVWLPGLDGDAGQYDQLAELWASRGFVVAIPYNFVNSFPTDDLWGAQALLTETARVGSPLYRKVDLGKTILGGHSGGAGATFWGASYLPPNTRLLSPALKIIGALSVATGINAPTGLAITVPTLTITGNLDIITPDFLWPRWIDHKTIFQAPAYIATSINGTHFAVNSALPNNPVAGLSMAWLEHLVGGHRDADRVFVGRRWELPKDASFIAVERNALADRLR</sequence>
<dbReference type="Proteomes" id="UP000035034">
    <property type="component" value="Unassembled WGS sequence"/>
</dbReference>
<dbReference type="EMBL" id="BAEH01000015">
    <property type="protein sequence ID" value="GAB16863.1"/>
    <property type="molecule type" value="Genomic_DNA"/>
</dbReference>
<gene>
    <name evidence="3" type="ORF">GOEFS_015_00600</name>
</gene>
<dbReference type="GO" id="GO:0016787">
    <property type="term" value="F:hydrolase activity"/>
    <property type="evidence" value="ECO:0007669"/>
    <property type="project" value="UniProtKB-KW"/>
</dbReference>
<organism evidence="3 4">
    <name type="scientific">Gordonia effusa NBRC 100432</name>
    <dbReference type="NCBI Taxonomy" id="1077974"/>
    <lineage>
        <taxon>Bacteria</taxon>
        <taxon>Bacillati</taxon>
        <taxon>Actinomycetota</taxon>
        <taxon>Actinomycetes</taxon>
        <taxon>Mycobacteriales</taxon>
        <taxon>Gordoniaceae</taxon>
        <taxon>Gordonia</taxon>
    </lineage>
</organism>
<proteinExistence type="predicted"/>
<name>H0QVI6_9ACTN</name>
<dbReference type="eggNOG" id="COG4188">
    <property type="taxonomic scope" value="Bacteria"/>
</dbReference>
<dbReference type="PANTHER" id="PTHR33428">
    <property type="entry name" value="CHLOROPHYLLASE-2, CHLOROPLASTIC"/>
    <property type="match status" value="1"/>
</dbReference>
<dbReference type="SUPFAM" id="SSF53474">
    <property type="entry name" value="alpha/beta-Hydrolases"/>
    <property type="match status" value="1"/>
</dbReference>
<reference evidence="3 4" key="1">
    <citation type="submission" date="2011-12" db="EMBL/GenBank/DDBJ databases">
        <title>Whole genome shotgun sequence of Gordonia effusa NBRC 100432.</title>
        <authorList>
            <person name="Yoshida I."/>
            <person name="Takarada H."/>
            <person name="Hosoyama A."/>
            <person name="Tsuchikane K."/>
            <person name="Katsumata H."/>
            <person name="Yamazaki S."/>
            <person name="Fujita N."/>
        </authorList>
    </citation>
    <scope>NUCLEOTIDE SEQUENCE [LARGE SCALE GENOMIC DNA]</scope>
    <source>
        <strain evidence="3 4">NBRC 100432</strain>
    </source>
</reference>
<keyword evidence="4" id="KW-1185">Reference proteome</keyword>
<evidence type="ECO:0000313" key="4">
    <source>
        <dbReference type="Proteomes" id="UP000035034"/>
    </source>
</evidence>
<keyword evidence="3" id="KW-0378">Hydrolase</keyword>
<dbReference type="InterPro" id="IPR041127">
    <property type="entry name" value="PET_hydrolase/cutinase-like"/>
</dbReference>
<comment type="caution">
    <text evidence="3">The sequence shown here is derived from an EMBL/GenBank/DDBJ whole genome shotgun (WGS) entry which is preliminary data.</text>
</comment>
<accession>H0QVI6</accession>